<accession>B7KLD8</accession>
<dbReference type="OrthoDB" id="9815652at2"/>
<dbReference type="InterPro" id="IPR000055">
    <property type="entry name" value="Restrct_endonuc_typeI_TRD"/>
</dbReference>
<protein>
    <submittedName>
        <fullName evidence="6">Restriction modification system DNA specificity domain protein</fullName>
    </submittedName>
</protein>
<dbReference type="CDD" id="cd17253">
    <property type="entry name" value="RMtype1_S_Eco933I-TRD2-CR2_like"/>
    <property type="match status" value="1"/>
</dbReference>
<dbReference type="REBASE" id="19532">
    <property type="entry name" value="S.Csp7424ORF4142P"/>
</dbReference>
<dbReference type="RefSeq" id="WP_015956095.1">
    <property type="nucleotide sequence ID" value="NC_011729.1"/>
</dbReference>
<name>B7KLD8_GLOC7</name>
<dbReference type="SUPFAM" id="SSF116734">
    <property type="entry name" value="DNA methylase specificity domain"/>
    <property type="match status" value="1"/>
</dbReference>
<dbReference type="Proteomes" id="UP000002384">
    <property type="component" value="Chromosome"/>
</dbReference>
<evidence type="ECO:0000313" key="6">
    <source>
        <dbReference type="EMBL" id="ACK72510.1"/>
    </source>
</evidence>
<sequence length="238" mass="26858">MEAVQKARQATEAQLQAAKKLPAAYLREVFESDAARNWEIKKLGDVGNIVAGIPLGNRDSKINTRSVPYLRVANVKDGYLDLSDVYQIEATEEEINKLKLQFGDLLLTEGGDPDKLGRGSFWKNKISECIHQNHIYRVRFNFDEFYPPFISAQIGSPYGKSYFLAHAKQTTGIATINQQVLKNFPLMNPSLEIQKQIASTLTEQMQEVERLTQSLQEQLDTINKLPAALLKRAFNGEL</sequence>
<keyword evidence="4" id="KW-0175">Coiled coil</keyword>
<proteinExistence type="inferred from homology"/>
<feature type="domain" description="Type I restriction modification DNA specificity" evidence="5">
    <location>
        <begin position="37"/>
        <end position="216"/>
    </location>
</feature>
<dbReference type="AlphaFoldDB" id="B7KLD8"/>
<dbReference type="STRING" id="65393.PCC7424_4139"/>
<reference evidence="7" key="1">
    <citation type="journal article" date="2011" name="MBio">
        <title>Novel metabolic attributes of the genus Cyanothece, comprising a group of unicellular nitrogen-fixing Cyanobacteria.</title>
        <authorList>
            <person name="Bandyopadhyay A."/>
            <person name="Elvitigala T."/>
            <person name="Welsh E."/>
            <person name="Stockel J."/>
            <person name="Liberton M."/>
            <person name="Min H."/>
            <person name="Sherman L.A."/>
            <person name="Pakrasi H.B."/>
        </authorList>
    </citation>
    <scope>NUCLEOTIDE SEQUENCE [LARGE SCALE GENOMIC DNA]</scope>
    <source>
        <strain evidence="7">PCC 7424</strain>
    </source>
</reference>
<feature type="coiled-coil region" evidence="4">
    <location>
        <begin position="191"/>
        <end position="225"/>
    </location>
</feature>
<dbReference type="PANTHER" id="PTHR30408">
    <property type="entry name" value="TYPE-1 RESTRICTION ENZYME ECOKI SPECIFICITY PROTEIN"/>
    <property type="match status" value="1"/>
</dbReference>
<dbReference type="Pfam" id="PF01420">
    <property type="entry name" value="Methylase_S"/>
    <property type="match status" value="1"/>
</dbReference>
<dbReference type="HOGENOM" id="CLU_021095_10_1_3"/>
<dbReference type="GO" id="GO:0003677">
    <property type="term" value="F:DNA binding"/>
    <property type="evidence" value="ECO:0007669"/>
    <property type="project" value="UniProtKB-KW"/>
</dbReference>
<evidence type="ECO:0000256" key="3">
    <source>
        <dbReference type="ARBA" id="ARBA00023125"/>
    </source>
</evidence>
<keyword evidence="2" id="KW-0680">Restriction system</keyword>
<evidence type="ECO:0000259" key="5">
    <source>
        <dbReference type="Pfam" id="PF01420"/>
    </source>
</evidence>
<dbReference type="eggNOG" id="COG0732">
    <property type="taxonomic scope" value="Bacteria"/>
</dbReference>
<organism evidence="6 7">
    <name type="scientific">Gloeothece citriformis (strain PCC 7424)</name>
    <name type="common">Cyanothece sp. (strain PCC 7424)</name>
    <dbReference type="NCBI Taxonomy" id="65393"/>
    <lineage>
        <taxon>Bacteria</taxon>
        <taxon>Bacillati</taxon>
        <taxon>Cyanobacteriota</taxon>
        <taxon>Cyanophyceae</taxon>
        <taxon>Oscillatoriophycideae</taxon>
        <taxon>Chroococcales</taxon>
        <taxon>Aphanothecaceae</taxon>
        <taxon>Gloeothece</taxon>
        <taxon>Gloeothece citriformis</taxon>
    </lineage>
</organism>
<evidence type="ECO:0000313" key="7">
    <source>
        <dbReference type="Proteomes" id="UP000002384"/>
    </source>
</evidence>
<keyword evidence="3" id="KW-0238">DNA-binding</keyword>
<dbReference type="InterPro" id="IPR052021">
    <property type="entry name" value="Type-I_RS_S_subunit"/>
</dbReference>
<evidence type="ECO:0000256" key="4">
    <source>
        <dbReference type="SAM" id="Coils"/>
    </source>
</evidence>
<dbReference type="InterPro" id="IPR044946">
    <property type="entry name" value="Restrct_endonuc_typeI_TRD_sf"/>
</dbReference>
<dbReference type="KEGG" id="cyc:PCC7424_4139"/>
<evidence type="ECO:0000256" key="2">
    <source>
        <dbReference type="ARBA" id="ARBA00022747"/>
    </source>
</evidence>
<dbReference type="PANTHER" id="PTHR30408:SF12">
    <property type="entry name" value="TYPE I RESTRICTION ENZYME MJAVIII SPECIFICITY SUBUNIT"/>
    <property type="match status" value="1"/>
</dbReference>
<evidence type="ECO:0000256" key="1">
    <source>
        <dbReference type="ARBA" id="ARBA00010923"/>
    </source>
</evidence>
<comment type="similarity">
    <text evidence="1">Belongs to the type-I restriction system S methylase family.</text>
</comment>
<dbReference type="GO" id="GO:0009307">
    <property type="term" value="P:DNA restriction-modification system"/>
    <property type="evidence" value="ECO:0007669"/>
    <property type="project" value="UniProtKB-KW"/>
</dbReference>
<dbReference type="Gene3D" id="3.90.220.20">
    <property type="entry name" value="DNA methylase specificity domains"/>
    <property type="match status" value="1"/>
</dbReference>
<gene>
    <name evidence="6" type="ordered locus">PCC7424_4139</name>
</gene>
<keyword evidence="7" id="KW-1185">Reference proteome</keyword>
<dbReference type="EMBL" id="CP001291">
    <property type="protein sequence ID" value="ACK72510.1"/>
    <property type="molecule type" value="Genomic_DNA"/>
</dbReference>